<evidence type="ECO:0000313" key="1">
    <source>
        <dbReference type="EMBL" id="KAA9085556.1"/>
    </source>
</evidence>
<organism evidence="1 2">
    <name type="scientific">Microbacterium radiodurans</name>
    <dbReference type="NCBI Taxonomy" id="661398"/>
    <lineage>
        <taxon>Bacteria</taxon>
        <taxon>Bacillati</taxon>
        <taxon>Actinomycetota</taxon>
        <taxon>Actinomycetes</taxon>
        <taxon>Micrococcales</taxon>
        <taxon>Microbacteriaceae</taxon>
        <taxon>Microbacterium</taxon>
    </lineage>
</organism>
<reference evidence="2" key="1">
    <citation type="submission" date="2019-09" db="EMBL/GenBank/DDBJ databases">
        <title>Mumia zhuanghuii sp. nov. isolated from the intestinal contents of plateau pika (Ochotona curzoniae) in the Qinghai-Tibet plateau of China.</title>
        <authorList>
            <person name="Tian Z."/>
        </authorList>
    </citation>
    <scope>NUCLEOTIDE SEQUENCE [LARGE SCALE GENOMIC DNA]</scope>
    <source>
        <strain evidence="2">DSM 25564</strain>
    </source>
</reference>
<gene>
    <name evidence="1" type="ORF">F6B42_12245</name>
</gene>
<proteinExistence type="predicted"/>
<sequence length="95" mass="10534">MTGQTQSTMVRSSIAIDDSVFPLAQGDVVDELVLKIEDAVRLGGRFVRFTVVGNRTVRALITPHSRVIISVEAVQFDPRDDGDLDRPFGTHFDDF</sequence>
<accession>A0A5J5IQ26</accession>
<evidence type="ECO:0000313" key="2">
    <source>
        <dbReference type="Proteomes" id="UP000327039"/>
    </source>
</evidence>
<dbReference type="AlphaFoldDB" id="A0A5J5IQ26"/>
<dbReference type="Proteomes" id="UP000327039">
    <property type="component" value="Unassembled WGS sequence"/>
</dbReference>
<protein>
    <submittedName>
        <fullName evidence="1">Uncharacterized protein</fullName>
    </submittedName>
</protein>
<comment type="caution">
    <text evidence="1">The sequence shown here is derived from an EMBL/GenBank/DDBJ whole genome shotgun (WGS) entry which is preliminary data.</text>
</comment>
<dbReference type="EMBL" id="VYRZ01000003">
    <property type="protein sequence ID" value="KAA9085556.1"/>
    <property type="molecule type" value="Genomic_DNA"/>
</dbReference>
<dbReference type="OrthoDB" id="5120955at2"/>
<keyword evidence="2" id="KW-1185">Reference proteome</keyword>
<name>A0A5J5IQ26_9MICO</name>